<dbReference type="Proteomes" id="UP001295740">
    <property type="component" value="Unassembled WGS sequence"/>
</dbReference>
<organism evidence="1 2">
    <name type="scientific">Anthostomella pinea</name>
    <dbReference type="NCBI Taxonomy" id="933095"/>
    <lineage>
        <taxon>Eukaryota</taxon>
        <taxon>Fungi</taxon>
        <taxon>Dikarya</taxon>
        <taxon>Ascomycota</taxon>
        <taxon>Pezizomycotina</taxon>
        <taxon>Sordariomycetes</taxon>
        <taxon>Xylariomycetidae</taxon>
        <taxon>Xylariales</taxon>
        <taxon>Xylariaceae</taxon>
        <taxon>Anthostomella</taxon>
    </lineage>
</organism>
<keyword evidence="2" id="KW-1185">Reference proteome</keyword>
<sequence length="336" mass="37817">MPCQPCFLGLPREVRDGIYGLVPLAQCQAASAPPAPPAPSSSSELIRRANTIFHHRVEPYDISDPAEHLYAFSVSDAQPLVNPALSLLLVNHQVHHETKQALDWMAKKPQDLYLDVIFCKATDCLWATWLSVPCLASRYRNFYVKVRHFDQHELLGSEAQETDSSHTSHEGRILTKLLSGALCTYLQGGTLAHGRPASDSAGFTAEHLLLDFFPNPHEDTEDDEDTGDDEETVDDEVTEDWGVIDYALDFMWELGWFTRPIAAVTPFYERIGNIRSVGNGAQFQLQRFDLSYNLGRYFNQPNPDSDIDPIKWRDATIRKRQEAGLPTEAVRPVAHE</sequence>
<proteinExistence type="predicted"/>
<evidence type="ECO:0000313" key="1">
    <source>
        <dbReference type="EMBL" id="CAJ2512949.1"/>
    </source>
</evidence>
<reference evidence="1" key="1">
    <citation type="submission" date="2023-10" db="EMBL/GenBank/DDBJ databases">
        <authorList>
            <person name="Hackl T."/>
        </authorList>
    </citation>
    <scope>NUCLEOTIDE SEQUENCE</scope>
</reference>
<protein>
    <submittedName>
        <fullName evidence="1">Uu.00g010680.m01.CDS01</fullName>
    </submittedName>
</protein>
<gene>
    <name evidence="1" type="ORF">KHLLAP_LOCUS13417</name>
</gene>
<dbReference type="AlphaFoldDB" id="A0AAI8YPY9"/>
<comment type="caution">
    <text evidence="1">The sequence shown here is derived from an EMBL/GenBank/DDBJ whole genome shotgun (WGS) entry which is preliminary data.</text>
</comment>
<name>A0AAI8YPY9_9PEZI</name>
<accession>A0AAI8YPY9</accession>
<evidence type="ECO:0000313" key="2">
    <source>
        <dbReference type="Proteomes" id="UP001295740"/>
    </source>
</evidence>
<dbReference type="EMBL" id="CAUWAG010000020">
    <property type="protein sequence ID" value="CAJ2512949.1"/>
    <property type="molecule type" value="Genomic_DNA"/>
</dbReference>